<feature type="transmembrane region" description="Helical" evidence="1">
    <location>
        <begin position="12"/>
        <end position="30"/>
    </location>
</feature>
<dbReference type="OrthoDB" id="9807744at2"/>
<sequence>MEKTQLQHRIDTLDYLRGFALLGIIFMNIIGLISPDLPAVNTMDAAYQRFLYLFVEGRFYSIFSFLFGIGFYIFMTRALAKGNNGYILFLRRIVALFAIGFIHQMFQPGEALALYAICGLLLIPFYKLSKHINLLIALAGISLFGYLGDKLLLTFPLILLGLAVGQYRIFERLASLQKQVWGFTIIMMLLSAAGLWYQVQYLPSEPFIPYVIAGDLDPFLIQVNQFLTIGIMIGPLVSAAFVGMLILLLQMKAVQTLLAPLKYYGRMALTNYLSQTALILLATQWFQQSGTITYMETFYICLAIHFILIMLSMAWLRFFKMGPMEWLWRAVTYMQLPPLLKKNDK</sequence>
<feature type="transmembrane region" description="Helical" evidence="1">
    <location>
        <begin position="50"/>
        <end position="74"/>
    </location>
</feature>
<dbReference type="Pfam" id="PF04235">
    <property type="entry name" value="DUF418"/>
    <property type="match status" value="1"/>
</dbReference>
<reference evidence="3 4" key="1">
    <citation type="submission" date="2019-07" db="EMBL/GenBank/DDBJ databases">
        <authorList>
            <person name="Kim J."/>
        </authorList>
    </citation>
    <scope>NUCLEOTIDE SEQUENCE [LARGE SCALE GENOMIC DNA]</scope>
    <source>
        <strain evidence="3 4">N4</strain>
    </source>
</reference>
<keyword evidence="4" id="KW-1185">Reference proteome</keyword>
<feature type="domain" description="DUF418" evidence="2">
    <location>
        <begin position="215"/>
        <end position="334"/>
    </location>
</feature>
<evidence type="ECO:0000256" key="1">
    <source>
        <dbReference type="SAM" id="Phobius"/>
    </source>
</evidence>
<name>A0A559J129_9BACL</name>
<dbReference type="PANTHER" id="PTHR30590">
    <property type="entry name" value="INNER MEMBRANE PROTEIN"/>
    <property type="match status" value="1"/>
</dbReference>
<evidence type="ECO:0000313" key="4">
    <source>
        <dbReference type="Proteomes" id="UP000318102"/>
    </source>
</evidence>
<feature type="transmembrane region" description="Helical" evidence="1">
    <location>
        <begin position="153"/>
        <end position="170"/>
    </location>
</feature>
<feature type="transmembrane region" description="Helical" evidence="1">
    <location>
        <begin position="269"/>
        <end position="285"/>
    </location>
</feature>
<gene>
    <name evidence="3" type="ORF">FPZ44_11255</name>
</gene>
<organism evidence="3 4">
    <name type="scientific">Paenibacillus agilis</name>
    <dbReference type="NCBI Taxonomy" id="3020863"/>
    <lineage>
        <taxon>Bacteria</taxon>
        <taxon>Bacillati</taxon>
        <taxon>Bacillota</taxon>
        <taxon>Bacilli</taxon>
        <taxon>Bacillales</taxon>
        <taxon>Paenibacillaceae</taxon>
        <taxon>Paenibacillus</taxon>
    </lineage>
</organism>
<comment type="caution">
    <text evidence="3">The sequence shown here is derived from an EMBL/GenBank/DDBJ whole genome shotgun (WGS) entry which is preliminary data.</text>
</comment>
<dbReference type="InterPro" id="IPR007349">
    <property type="entry name" value="DUF418"/>
</dbReference>
<feature type="transmembrane region" description="Helical" evidence="1">
    <location>
        <begin position="297"/>
        <end position="319"/>
    </location>
</feature>
<feature type="transmembrane region" description="Helical" evidence="1">
    <location>
        <begin position="86"/>
        <end position="103"/>
    </location>
</feature>
<evidence type="ECO:0000259" key="2">
    <source>
        <dbReference type="Pfam" id="PF04235"/>
    </source>
</evidence>
<evidence type="ECO:0000313" key="3">
    <source>
        <dbReference type="EMBL" id="TVX93582.1"/>
    </source>
</evidence>
<protein>
    <submittedName>
        <fullName evidence="3">DUF418 domain-containing protein</fullName>
    </submittedName>
</protein>
<feature type="transmembrane region" description="Helical" evidence="1">
    <location>
        <begin position="131"/>
        <end position="147"/>
    </location>
</feature>
<dbReference type="AlphaFoldDB" id="A0A559J129"/>
<feature type="transmembrane region" description="Helical" evidence="1">
    <location>
        <begin position="109"/>
        <end position="126"/>
    </location>
</feature>
<dbReference type="InterPro" id="IPR052529">
    <property type="entry name" value="Bact_Transport_Assoc"/>
</dbReference>
<dbReference type="PANTHER" id="PTHR30590:SF3">
    <property type="entry name" value="HYPOTHETICAL MEMBRANE SPANNING PROTEIN"/>
    <property type="match status" value="1"/>
</dbReference>
<keyword evidence="1" id="KW-1133">Transmembrane helix</keyword>
<keyword evidence="1" id="KW-0472">Membrane</keyword>
<keyword evidence="1" id="KW-0812">Transmembrane</keyword>
<feature type="transmembrane region" description="Helical" evidence="1">
    <location>
        <begin position="182"/>
        <end position="199"/>
    </location>
</feature>
<proteinExistence type="predicted"/>
<dbReference type="Proteomes" id="UP000318102">
    <property type="component" value="Unassembled WGS sequence"/>
</dbReference>
<dbReference type="EMBL" id="VNJK01000001">
    <property type="protein sequence ID" value="TVX93582.1"/>
    <property type="molecule type" value="Genomic_DNA"/>
</dbReference>
<accession>A0A559J129</accession>
<dbReference type="RefSeq" id="WP_144990202.1">
    <property type="nucleotide sequence ID" value="NZ_VNJK01000001.1"/>
</dbReference>
<feature type="transmembrane region" description="Helical" evidence="1">
    <location>
        <begin position="226"/>
        <end position="249"/>
    </location>
</feature>